<evidence type="ECO:0000259" key="2">
    <source>
        <dbReference type="Pfam" id="PF19413"/>
    </source>
</evidence>
<dbReference type="SUPFAM" id="SSF48452">
    <property type="entry name" value="TPR-like"/>
    <property type="match status" value="1"/>
</dbReference>
<sequence length="420" mass="49251">MKKIVFSILFSTILIIVVQAQQVDSDSLLIQAYKEFNENKNTEYAKKLAWKGVSIAPNYLDFHVLLGRVHQRESNLDSASYFFNYVLERNKEYKEVFLYLIPIELSLKKFDAAQQTINEARINQIDEQKLLRFEYEILLEKGDQRDEYDFLNQVLKNYPDQSEFRQRFNLLESRFNSDRIGVNYSLTGFNREGVGPWHLLGLQYIREREWGSLIGRVNYADRLSAGQSINNGVQYELESYIFTGKNSYSYLGAAYSSDFVFPNWRLGYSYYKNFVNGWEGELGIRYTLVTPPEGNREFKSGIIGIGKYIGPAWINLRTFIQNEEDNFYPAFTLTTRYFFGGRFDYVTFIGGYGTSPDERTTLGQFDNRVALDSYRVGVGFYKTFSDKILFGIQFMYNYQEYFPGLTQSEYEGFLNLQYRF</sequence>
<organism evidence="3 4">
    <name type="scientific">Belliella baltica (strain DSM 15883 / CIP 108006 / LMG 21964 / BA134)</name>
    <dbReference type="NCBI Taxonomy" id="866536"/>
    <lineage>
        <taxon>Bacteria</taxon>
        <taxon>Pseudomonadati</taxon>
        <taxon>Bacteroidota</taxon>
        <taxon>Cytophagia</taxon>
        <taxon>Cytophagales</taxon>
        <taxon>Cyclobacteriaceae</taxon>
        <taxon>Belliella</taxon>
    </lineage>
</organism>
<reference evidence="4" key="1">
    <citation type="submission" date="2012-06" db="EMBL/GenBank/DDBJ databases">
        <title>The complete genome of Belliella baltica DSM 15883.</title>
        <authorList>
            <person name="Lucas S."/>
            <person name="Copeland A."/>
            <person name="Lapidus A."/>
            <person name="Goodwin L."/>
            <person name="Pitluck S."/>
            <person name="Peters L."/>
            <person name="Mikhailova N."/>
            <person name="Davenport K."/>
            <person name="Kyrpides N."/>
            <person name="Mavromatis K."/>
            <person name="Pagani I."/>
            <person name="Ivanova N."/>
            <person name="Ovchinnikova G."/>
            <person name="Zeytun A."/>
            <person name="Detter J.C."/>
            <person name="Han C."/>
            <person name="Land M."/>
            <person name="Hauser L."/>
            <person name="Markowitz V."/>
            <person name="Cheng J.-F."/>
            <person name="Hugenholtz P."/>
            <person name="Woyke T."/>
            <person name="Wu D."/>
            <person name="Tindall B."/>
            <person name="Pomrenke H."/>
            <person name="Brambilla E."/>
            <person name="Klenk H.-P."/>
            <person name="Eisen J.A."/>
        </authorList>
    </citation>
    <scope>NUCLEOTIDE SEQUENCE [LARGE SCALE GENOMIC DNA]</scope>
    <source>
        <strain evidence="4">DSM 15883 / CIP 108006 / LMG 21964 / BA134</strain>
    </source>
</reference>
<keyword evidence="1" id="KW-0732">Signal</keyword>
<dbReference type="NCBIfam" id="TIGR04390">
    <property type="entry name" value="OMP_YaiO_dom"/>
    <property type="match status" value="1"/>
</dbReference>
<evidence type="ECO:0000256" key="1">
    <source>
        <dbReference type="SAM" id="SignalP"/>
    </source>
</evidence>
<dbReference type="Pfam" id="PF19413">
    <property type="entry name" value="YaiO"/>
    <property type="match status" value="1"/>
</dbReference>
<dbReference type="Gene3D" id="1.25.40.10">
    <property type="entry name" value="Tetratricopeptide repeat domain"/>
    <property type="match status" value="1"/>
</dbReference>
<gene>
    <name evidence="3" type="ordered locus">Belba_3446</name>
</gene>
<feature type="domain" description="YaiO beta-barrel" evidence="2">
    <location>
        <begin position="178"/>
        <end position="358"/>
    </location>
</feature>
<keyword evidence="4" id="KW-1185">Reference proteome</keyword>
<dbReference type="RefSeq" id="WP_014773883.1">
    <property type="nucleotide sequence ID" value="NC_018010.1"/>
</dbReference>
<protein>
    <recommendedName>
        <fullName evidence="2">YaiO beta-barrel domain-containing protein</fullName>
    </recommendedName>
</protein>
<name>I3Z9N0_BELBD</name>
<dbReference type="EMBL" id="CP003281">
    <property type="protein sequence ID" value="AFL85948.1"/>
    <property type="molecule type" value="Genomic_DNA"/>
</dbReference>
<feature type="signal peptide" evidence="1">
    <location>
        <begin position="1"/>
        <end position="20"/>
    </location>
</feature>
<dbReference type="Proteomes" id="UP000006050">
    <property type="component" value="Chromosome"/>
</dbReference>
<dbReference type="STRING" id="866536.Belba_3446"/>
<evidence type="ECO:0000313" key="4">
    <source>
        <dbReference type="Proteomes" id="UP000006050"/>
    </source>
</evidence>
<evidence type="ECO:0000313" key="3">
    <source>
        <dbReference type="EMBL" id="AFL85948.1"/>
    </source>
</evidence>
<dbReference type="KEGG" id="bbd:Belba_3446"/>
<dbReference type="AlphaFoldDB" id="I3Z9N0"/>
<dbReference type="HOGENOM" id="CLU_053131_0_0_10"/>
<dbReference type="InterPro" id="IPR011990">
    <property type="entry name" value="TPR-like_helical_dom_sf"/>
</dbReference>
<feature type="chain" id="PRO_5003684368" description="YaiO beta-barrel domain-containing protein" evidence="1">
    <location>
        <begin position="21"/>
        <end position="420"/>
    </location>
</feature>
<dbReference type="InterPro" id="IPR030887">
    <property type="entry name" value="Beta-barrel_YaiO"/>
</dbReference>
<dbReference type="eggNOG" id="COG0457">
    <property type="taxonomic scope" value="Bacteria"/>
</dbReference>
<dbReference type="OrthoDB" id="742239at2"/>
<dbReference type="PATRIC" id="fig|866536.3.peg.3567"/>
<proteinExistence type="predicted"/>
<accession>I3Z9N0</accession>